<feature type="non-terminal residue" evidence="1">
    <location>
        <position position="229"/>
    </location>
</feature>
<sequence>MLVRANPFRIQRSGYALPLCSSLSYRSRGGFNTGRVLPSLSAISSPLSSLALSPFISPSAKTSPISPFLLSRRQRRILSTILVEGRRALEEVEDLWDALCVAVSASGLEVFLLARVDLVDRAPRRRCALLGVFHEDGAIRLPVDRQPVFAAAVLPDGRLQVVHLLEELLRLVAVVPQRRPVLVHEEDEGDIRCHDVTRGQVHARAEEVLAVGGLGVELRGGLEVCKEWH</sequence>
<name>A0A6A6IAR0_9PLEO</name>
<proteinExistence type="predicted"/>
<gene>
    <name evidence="1" type="ORF">BU26DRAFT_597475</name>
</gene>
<evidence type="ECO:0000313" key="1">
    <source>
        <dbReference type="EMBL" id="KAF2247496.1"/>
    </source>
</evidence>
<dbReference type="EMBL" id="ML987197">
    <property type="protein sequence ID" value="KAF2247496.1"/>
    <property type="molecule type" value="Genomic_DNA"/>
</dbReference>
<accession>A0A6A6IAR0</accession>
<dbReference type="RefSeq" id="XP_033682500.1">
    <property type="nucleotide sequence ID" value="XM_033834999.1"/>
</dbReference>
<keyword evidence="2" id="KW-1185">Reference proteome</keyword>
<protein>
    <submittedName>
        <fullName evidence="1">Uncharacterized protein</fullName>
    </submittedName>
</protein>
<reference evidence="1" key="1">
    <citation type="journal article" date="2020" name="Stud. Mycol.">
        <title>101 Dothideomycetes genomes: a test case for predicting lifestyles and emergence of pathogens.</title>
        <authorList>
            <person name="Haridas S."/>
            <person name="Albert R."/>
            <person name="Binder M."/>
            <person name="Bloem J."/>
            <person name="Labutti K."/>
            <person name="Salamov A."/>
            <person name="Andreopoulos B."/>
            <person name="Baker S."/>
            <person name="Barry K."/>
            <person name="Bills G."/>
            <person name="Bluhm B."/>
            <person name="Cannon C."/>
            <person name="Castanera R."/>
            <person name="Culley D."/>
            <person name="Daum C."/>
            <person name="Ezra D."/>
            <person name="Gonzalez J."/>
            <person name="Henrissat B."/>
            <person name="Kuo A."/>
            <person name="Liang C."/>
            <person name="Lipzen A."/>
            <person name="Lutzoni F."/>
            <person name="Magnuson J."/>
            <person name="Mondo S."/>
            <person name="Nolan M."/>
            <person name="Ohm R."/>
            <person name="Pangilinan J."/>
            <person name="Park H.-J."/>
            <person name="Ramirez L."/>
            <person name="Alfaro M."/>
            <person name="Sun H."/>
            <person name="Tritt A."/>
            <person name="Yoshinaga Y."/>
            <person name="Zwiers L.-H."/>
            <person name="Turgeon B."/>
            <person name="Goodwin S."/>
            <person name="Spatafora J."/>
            <person name="Crous P."/>
            <person name="Grigoriev I."/>
        </authorList>
    </citation>
    <scope>NUCLEOTIDE SEQUENCE</scope>
    <source>
        <strain evidence="1">CBS 122368</strain>
    </source>
</reference>
<dbReference type="AlphaFoldDB" id="A0A6A6IAR0"/>
<dbReference type="Proteomes" id="UP000800094">
    <property type="component" value="Unassembled WGS sequence"/>
</dbReference>
<evidence type="ECO:0000313" key="2">
    <source>
        <dbReference type="Proteomes" id="UP000800094"/>
    </source>
</evidence>
<dbReference type="GeneID" id="54588329"/>
<organism evidence="1 2">
    <name type="scientific">Trematosphaeria pertusa</name>
    <dbReference type="NCBI Taxonomy" id="390896"/>
    <lineage>
        <taxon>Eukaryota</taxon>
        <taxon>Fungi</taxon>
        <taxon>Dikarya</taxon>
        <taxon>Ascomycota</taxon>
        <taxon>Pezizomycotina</taxon>
        <taxon>Dothideomycetes</taxon>
        <taxon>Pleosporomycetidae</taxon>
        <taxon>Pleosporales</taxon>
        <taxon>Massarineae</taxon>
        <taxon>Trematosphaeriaceae</taxon>
        <taxon>Trematosphaeria</taxon>
    </lineage>
</organism>